<keyword evidence="1" id="KW-0175">Coiled coil</keyword>
<evidence type="ECO:0000313" key="3">
    <source>
        <dbReference type="EMBL" id="EFU39369.1"/>
    </source>
</evidence>
<dbReference type="KEGG" id="pvo:PVOR_25488"/>
<dbReference type="AlphaFoldDB" id="A0A2R9SPS0"/>
<dbReference type="RefSeq" id="WP_006211845.1">
    <property type="nucleotide sequence ID" value="NZ_ADHJ01000041.1"/>
</dbReference>
<comment type="caution">
    <text evidence="3">The sequence shown here is derived from an EMBL/GenBank/DDBJ whole genome shotgun (WGS) entry which is preliminary data.</text>
</comment>
<feature type="region of interest" description="Disordered" evidence="2">
    <location>
        <begin position="65"/>
        <end position="95"/>
    </location>
</feature>
<evidence type="ECO:0000313" key="4">
    <source>
        <dbReference type="Proteomes" id="UP000003094"/>
    </source>
</evidence>
<reference evidence="3 4" key="1">
    <citation type="journal article" date="2010" name="BMC Genomics">
        <title>Genome sequence of the pattern forming Paenibacillus vortex bacterium reveals potential for thriving in complex environments.</title>
        <authorList>
            <person name="Sirota-Madi A."/>
            <person name="Olender T."/>
            <person name="Helman Y."/>
            <person name="Ingham C."/>
            <person name="Brainis I."/>
            <person name="Roth D."/>
            <person name="Hagi E."/>
            <person name="Brodsky L."/>
            <person name="Leshkowitz D."/>
            <person name="Galatenko V."/>
            <person name="Nikolaev V."/>
            <person name="Mugasimangalam R.C."/>
            <person name="Bransburg-Zabary S."/>
            <person name="Gutnick D.L."/>
            <person name="Lancet D."/>
            <person name="Ben-Jacob E."/>
        </authorList>
    </citation>
    <scope>NUCLEOTIDE SEQUENCE [LARGE SCALE GENOMIC DNA]</scope>
    <source>
        <strain evidence="3 4">V453</strain>
    </source>
</reference>
<name>A0A2R9SPS0_9BACL</name>
<dbReference type="Proteomes" id="UP000003094">
    <property type="component" value="Unassembled WGS sequence"/>
</dbReference>
<gene>
    <name evidence="3" type="ORF">PVOR_25488</name>
</gene>
<dbReference type="EMBL" id="ADHJ01000041">
    <property type="protein sequence ID" value="EFU39369.1"/>
    <property type="molecule type" value="Genomic_DNA"/>
</dbReference>
<feature type="compositionally biased region" description="Low complexity" evidence="2">
    <location>
        <begin position="78"/>
        <end position="95"/>
    </location>
</feature>
<protein>
    <submittedName>
        <fullName evidence="3">Uncharacterized protein</fullName>
    </submittedName>
</protein>
<keyword evidence="4" id="KW-1185">Reference proteome</keyword>
<proteinExistence type="predicted"/>
<accession>A0A2R9SPS0</accession>
<evidence type="ECO:0000256" key="2">
    <source>
        <dbReference type="SAM" id="MobiDB-lite"/>
    </source>
</evidence>
<feature type="coiled-coil region" evidence="1">
    <location>
        <begin position="3"/>
        <end position="34"/>
    </location>
</feature>
<feature type="compositionally biased region" description="Polar residues" evidence="2">
    <location>
        <begin position="65"/>
        <end position="77"/>
    </location>
</feature>
<organism evidence="3 4">
    <name type="scientific">Paenibacillus vortex V453</name>
    <dbReference type="NCBI Taxonomy" id="715225"/>
    <lineage>
        <taxon>Bacteria</taxon>
        <taxon>Bacillati</taxon>
        <taxon>Bacillota</taxon>
        <taxon>Bacilli</taxon>
        <taxon>Bacillales</taxon>
        <taxon>Paenibacillaceae</taxon>
        <taxon>Paenibacillus</taxon>
    </lineage>
</organism>
<sequence>MAKKSKLGQVQKLEEQIKELREKQKKIIEQAQKDIGEYLMDSWEVEDIEQAKVLVDKFKQEAKASFNNNDSGSRLDQNSSNNQNNYSASGSNTAN</sequence>
<evidence type="ECO:0000256" key="1">
    <source>
        <dbReference type="SAM" id="Coils"/>
    </source>
</evidence>